<dbReference type="SUPFAM" id="SSF55785">
    <property type="entry name" value="PYP-like sensor domain (PAS domain)"/>
    <property type="match status" value="1"/>
</dbReference>
<dbReference type="InterPro" id="IPR036097">
    <property type="entry name" value="HisK_dim/P_sf"/>
</dbReference>
<evidence type="ECO:0000256" key="15">
    <source>
        <dbReference type="ARBA" id="ARBA00023136"/>
    </source>
</evidence>
<evidence type="ECO:0000259" key="23">
    <source>
        <dbReference type="PROSITE" id="PS50109"/>
    </source>
</evidence>
<evidence type="ECO:0000259" key="24">
    <source>
        <dbReference type="PROSITE" id="PS50110"/>
    </source>
</evidence>
<feature type="domain" description="Histidine kinase" evidence="23">
    <location>
        <begin position="417"/>
        <end position="638"/>
    </location>
</feature>
<dbReference type="CDD" id="cd06225">
    <property type="entry name" value="HAMP"/>
    <property type="match status" value="1"/>
</dbReference>
<dbReference type="Gene3D" id="6.10.340.10">
    <property type="match status" value="1"/>
</dbReference>
<dbReference type="Pfam" id="PF08448">
    <property type="entry name" value="PAS_4"/>
    <property type="match status" value="1"/>
</dbReference>
<dbReference type="InterPro" id="IPR011006">
    <property type="entry name" value="CheY-like_superfamily"/>
</dbReference>
<dbReference type="Gene3D" id="3.30.565.10">
    <property type="entry name" value="Histidine kinase-like ATPase, C-terminal domain"/>
    <property type="match status" value="1"/>
</dbReference>
<comment type="subunit">
    <text evidence="17">At low DSF concentrations, interacts with RpfF.</text>
</comment>
<dbReference type="GO" id="GO:0005886">
    <property type="term" value="C:plasma membrane"/>
    <property type="evidence" value="ECO:0007669"/>
    <property type="project" value="UniProtKB-SubCell"/>
</dbReference>
<feature type="domain" description="HAMP" evidence="25">
    <location>
        <begin position="203"/>
        <end position="255"/>
    </location>
</feature>
<protein>
    <recommendedName>
        <fullName evidence="18">Sensory/regulatory protein RpfC</fullName>
        <ecNumber evidence="3">2.7.13.3</ecNumber>
    </recommendedName>
    <alternativeName>
        <fullName evidence="19">Virulence sensor protein BvgS</fullName>
    </alternativeName>
</protein>
<evidence type="ECO:0000256" key="5">
    <source>
        <dbReference type="ARBA" id="ARBA00022553"/>
    </source>
</evidence>
<keyword evidence="4" id="KW-1003">Cell membrane</keyword>
<evidence type="ECO:0000256" key="7">
    <source>
        <dbReference type="ARBA" id="ARBA00022692"/>
    </source>
</evidence>
<evidence type="ECO:0000256" key="8">
    <source>
        <dbReference type="ARBA" id="ARBA00022729"/>
    </source>
</evidence>
<feature type="domain" description="HPt" evidence="26">
    <location>
        <begin position="945"/>
        <end position="1036"/>
    </location>
</feature>
<name>A0A4Z0CBI9_9BURK</name>
<evidence type="ECO:0000256" key="2">
    <source>
        <dbReference type="ARBA" id="ARBA00004651"/>
    </source>
</evidence>
<feature type="modified residue" description="4-aspartylphosphate" evidence="21">
    <location>
        <position position="846"/>
    </location>
</feature>
<dbReference type="PROSITE" id="PS50885">
    <property type="entry name" value="HAMP"/>
    <property type="match status" value="1"/>
</dbReference>
<accession>A0A4Z0CBI9</accession>
<comment type="subcellular location">
    <subcellularLocation>
        <location evidence="2">Cell membrane</location>
        <topology evidence="2">Multi-pass membrane protein</topology>
    </subcellularLocation>
</comment>
<comment type="function">
    <text evidence="16">Member of the two-component regulatory system BvgS/BvgA. Phosphorylates BvgA via a four-step phosphorelay in response to environmental signals.</text>
</comment>
<dbReference type="InterPro" id="IPR000014">
    <property type="entry name" value="PAS"/>
</dbReference>
<evidence type="ECO:0000256" key="11">
    <source>
        <dbReference type="ARBA" id="ARBA00022840"/>
    </source>
</evidence>
<dbReference type="InterPro" id="IPR036641">
    <property type="entry name" value="HPT_dom_sf"/>
</dbReference>
<evidence type="ECO:0000256" key="6">
    <source>
        <dbReference type="ARBA" id="ARBA00022679"/>
    </source>
</evidence>
<dbReference type="InterPro" id="IPR035965">
    <property type="entry name" value="PAS-like_dom_sf"/>
</dbReference>
<dbReference type="SUPFAM" id="SSF55874">
    <property type="entry name" value="ATPase domain of HSP90 chaperone/DNA topoisomerase II/histidine kinase"/>
    <property type="match status" value="1"/>
</dbReference>
<dbReference type="GO" id="GO:0000155">
    <property type="term" value="F:phosphorelay sensor kinase activity"/>
    <property type="evidence" value="ECO:0007669"/>
    <property type="project" value="InterPro"/>
</dbReference>
<evidence type="ECO:0000313" key="28">
    <source>
        <dbReference type="Proteomes" id="UP000297839"/>
    </source>
</evidence>
<evidence type="ECO:0000256" key="1">
    <source>
        <dbReference type="ARBA" id="ARBA00000085"/>
    </source>
</evidence>
<comment type="catalytic activity">
    <reaction evidence="1">
        <text>ATP + protein L-histidine = ADP + protein N-phospho-L-histidine.</text>
        <dbReference type="EC" id="2.7.13.3"/>
    </reaction>
</comment>
<evidence type="ECO:0000256" key="20">
    <source>
        <dbReference type="PROSITE-ProRule" id="PRU00110"/>
    </source>
</evidence>
<dbReference type="SUPFAM" id="SSF47384">
    <property type="entry name" value="Homodimeric domain of signal transducing histidine kinase"/>
    <property type="match status" value="1"/>
</dbReference>
<evidence type="ECO:0000256" key="9">
    <source>
        <dbReference type="ARBA" id="ARBA00022741"/>
    </source>
</evidence>
<evidence type="ECO:0000256" key="21">
    <source>
        <dbReference type="PROSITE-ProRule" id="PRU00169"/>
    </source>
</evidence>
<dbReference type="Pfam" id="PF02518">
    <property type="entry name" value="HATPase_c"/>
    <property type="match status" value="1"/>
</dbReference>
<evidence type="ECO:0000256" key="12">
    <source>
        <dbReference type="ARBA" id="ARBA00022989"/>
    </source>
</evidence>
<dbReference type="InterPro" id="IPR036890">
    <property type="entry name" value="HATPase_C_sf"/>
</dbReference>
<dbReference type="InterPro" id="IPR003660">
    <property type="entry name" value="HAMP_dom"/>
</dbReference>
<dbReference type="FunFam" id="3.30.565.10:FF:000010">
    <property type="entry name" value="Sensor histidine kinase RcsC"/>
    <property type="match status" value="1"/>
</dbReference>
<dbReference type="GO" id="GO:0005524">
    <property type="term" value="F:ATP binding"/>
    <property type="evidence" value="ECO:0007669"/>
    <property type="project" value="UniProtKB-KW"/>
</dbReference>
<dbReference type="EC" id="2.7.13.3" evidence="3"/>
<evidence type="ECO:0000256" key="17">
    <source>
        <dbReference type="ARBA" id="ARBA00064003"/>
    </source>
</evidence>
<dbReference type="PROSITE" id="PS50894">
    <property type="entry name" value="HPT"/>
    <property type="match status" value="1"/>
</dbReference>
<dbReference type="FunFam" id="1.10.287.130:FF:000002">
    <property type="entry name" value="Two-component osmosensing histidine kinase"/>
    <property type="match status" value="1"/>
</dbReference>
<evidence type="ECO:0000256" key="13">
    <source>
        <dbReference type="ARBA" id="ARBA00023012"/>
    </source>
</evidence>
<feature type="domain" description="Response regulatory" evidence="24">
    <location>
        <begin position="654"/>
        <end position="775"/>
    </location>
</feature>
<dbReference type="NCBIfam" id="TIGR00229">
    <property type="entry name" value="sensory_box"/>
    <property type="match status" value="1"/>
</dbReference>
<keyword evidence="9" id="KW-0547">Nucleotide-binding</keyword>
<evidence type="ECO:0000256" key="16">
    <source>
        <dbReference type="ARBA" id="ARBA00058004"/>
    </source>
</evidence>
<dbReference type="InterPro" id="IPR003594">
    <property type="entry name" value="HATPase_dom"/>
</dbReference>
<dbReference type="RefSeq" id="WP_135247726.1">
    <property type="nucleotide sequence ID" value="NZ_SMLK01000001.1"/>
</dbReference>
<evidence type="ECO:0000256" key="10">
    <source>
        <dbReference type="ARBA" id="ARBA00022777"/>
    </source>
</evidence>
<dbReference type="PROSITE" id="PS50109">
    <property type="entry name" value="HIS_KIN"/>
    <property type="match status" value="1"/>
</dbReference>
<dbReference type="InterPro" id="IPR005467">
    <property type="entry name" value="His_kinase_dom"/>
</dbReference>
<sequence>MNLSIRTRLVAGFSVIVALICAYNVYDTVHTEQTMETLGRQHGKAAYLARAQNAMWELRYGPPQYLAVPGPQDRRRIVGAEPGLYATFEHGLQDFAASGDLSPPERDGARAVQLAFERYRRARPHWFELVDAGQLEEAATWRAATTLPYGAAAIKALAELIDTSEREDRKRLMVLLAEERRRDEVAGGVLLLCALLIAWWVYRGLARPLDRLQATIERVAAGDLKARSGMAGTDELASLGTSFDRLLDAHLLALDRVQSENDELSRSMQALMEAEQRVAEGEHLMRVMADHMPVRLAYWDADRRCRFVNRKYCELLGVERDQVLGARRDTRVFEREGTLQLDDEHMAAALKGSARRMEQEATDADGHATSWIVHYLPHFAEGEVAGVFTVAQDVTELRRARDAAVAASQAKSRFLSSMSHEIRTPMNAVVGMLALLQATGLDSRQKDYTDKAEGAARSLLSLLNDILDFSKIEAGRMQLEPRAFSLDALLADLSTILAGAVGRKPVEVLYDIDSRIPDRLVADDMRLRQILINLGGNAVKFTQSGEVVVQLRLLSASANAVRVEFAVRDTGIGITPEQCTRLFDDYAQASGEIARAFGGTGLGLSICRRLAAMMGSDLHVQSTAGAGSRFWFEVELPLAAAVAAPAADALPIERVLIVDDNVVARESLAGIAASQGWRADVASSGREALERLGSPGTRYDAIFIDWNMPGLDGWETSLRIREMQAGKEPQLLLMLTAYGREMLGRRPAAEQALIDGYLVKPVTGSMIEAALRDALGGPAAARRPGPVACAPLAGLKLLLVEDNVVNQQIAYELLTREGAEIDVAADGRQAVDRLALGHRYDLVLMDVLMPVMGGLEATRHIRQQLGLRELPILAMTANAMDNDREECMAAGMDGHIGKPFVLEDLVRTIQSHAHGRPCTAPPAPQAAAAGHAELPLWDREKALSVLGGQPDLLERIVRIFGDDLRSTIAALRQALPAQDLLRHFHTLKAAAAGVGASRLASVAAAAEKAARHAPEEAGRQVGALLAVAEQTLLELA</sequence>
<dbReference type="InterPro" id="IPR013656">
    <property type="entry name" value="PAS_4"/>
</dbReference>
<dbReference type="Pfam" id="PF00672">
    <property type="entry name" value="HAMP"/>
    <property type="match status" value="1"/>
</dbReference>
<keyword evidence="15 22" id="KW-0472">Membrane</keyword>
<dbReference type="SUPFAM" id="SSF52172">
    <property type="entry name" value="CheY-like"/>
    <property type="match status" value="2"/>
</dbReference>
<dbReference type="SMART" id="SM00091">
    <property type="entry name" value="PAS"/>
    <property type="match status" value="1"/>
</dbReference>
<feature type="domain" description="Response regulatory" evidence="24">
    <location>
        <begin position="796"/>
        <end position="913"/>
    </location>
</feature>
<evidence type="ECO:0000256" key="22">
    <source>
        <dbReference type="SAM" id="Phobius"/>
    </source>
</evidence>
<dbReference type="SMART" id="SM00304">
    <property type="entry name" value="HAMP"/>
    <property type="match status" value="1"/>
</dbReference>
<comment type="caution">
    <text evidence="27">The sequence shown here is derived from an EMBL/GenBank/DDBJ whole genome shotgun (WGS) entry which is preliminary data.</text>
</comment>
<dbReference type="Gene3D" id="3.40.50.2300">
    <property type="match status" value="2"/>
</dbReference>
<dbReference type="InterPro" id="IPR001789">
    <property type="entry name" value="Sig_transdc_resp-reg_receiver"/>
</dbReference>
<evidence type="ECO:0000259" key="26">
    <source>
        <dbReference type="PROSITE" id="PS50894"/>
    </source>
</evidence>
<dbReference type="PRINTS" id="PR00344">
    <property type="entry name" value="BCTRLSENSOR"/>
</dbReference>
<evidence type="ECO:0000256" key="4">
    <source>
        <dbReference type="ARBA" id="ARBA00022475"/>
    </source>
</evidence>
<dbReference type="Pfam" id="PF00072">
    <property type="entry name" value="Response_reg"/>
    <property type="match status" value="2"/>
</dbReference>
<keyword evidence="7 22" id="KW-0812">Transmembrane</keyword>
<dbReference type="SMART" id="SM00448">
    <property type="entry name" value="REC"/>
    <property type="match status" value="2"/>
</dbReference>
<dbReference type="PANTHER" id="PTHR45339">
    <property type="entry name" value="HYBRID SIGNAL TRANSDUCTION HISTIDINE KINASE J"/>
    <property type="match status" value="1"/>
</dbReference>
<gene>
    <name evidence="27" type="ORF">EZ216_01080</name>
</gene>
<dbReference type="InterPro" id="IPR008207">
    <property type="entry name" value="Sig_transdc_His_kin_Hpt_dom"/>
</dbReference>
<dbReference type="SUPFAM" id="SSF47226">
    <property type="entry name" value="Histidine-containing phosphotransfer domain, HPT domain"/>
    <property type="match status" value="1"/>
</dbReference>
<dbReference type="Pfam" id="PF00512">
    <property type="entry name" value="HisKA"/>
    <property type="match status" value="1"/>
</dbReference>
<dbReference type="InterPro" id="IPR003661">
    <property type="entry name" value="HisK_dim/P_dom"/>
</dbReference>
<evidence type="ECO:0000256" key="3">
    <source>
        <dbReference type="ARBA" id="ARBA00012438"/>
    </source>
</evidence>
<dbReference type="Proteomes" id="UP000297839">
    <property type="component" value="Unassembled WGS sequence"/>
</dbReference>
<dbReference type="SMART" id="SM00388">
    <property type="entry name" value="HisKA"/>
    <property type="match status" value="1"/>
</dbReference>
<evidence type="ECO:0000313" key="27">
    <source>
        <dbReference type="EMBL" id="TFZ07788.1"/>
    </source>
</evidence>
<organism evidence="27 28">
    <name type="scientific">Ramlibacter humi</name>
    <dbReference type="NCBI Taxonomy" id="2530451"/>
    <lineage>
        <taxon>Bacteria</taxon>
        <taxon>Pseudomonadati</taxon>
        <taxon>Pseudomonadota</taxon>
        <taxon>Betaproteobacteria</taxon>
        <taxon>Burkholderiales</taxon>
        <taxon>Comamonadaceae</taxon>
        <taxon>Ramlibacter</taxon>
    </lineage>
</organism>
<dbReference type="Gene3D" id="1.10.287.130">
    <property type="match status" value="1"/>
</dbReference>
<evidence type="ECO:0000256" key="14">
    <source>
        <dbReference type="ARBA" id="ARBA00023026"/>
    </source>
</evidence>
<dbReference type="Gene3D" id="3.30.450.20">
    <property type="entry name" value="PAS domain"/>
    <property type="match status" value="1"/>
</dbReference>
<dbReference type="OrthoDB" id="5519028at2"/>
<dbReference type="SMART" id="SM00387">
    <property type="entry name" value="HATPase_c"/>
    <property type="match status" value="1"/>
</dbReference>
<proteinExistence type="predicted"/>
<keyword evidence="11" id="KW-0067">ATP-binding</keyword>
<keyword evidence="28" id="KW-1185">Reference proteome</keyword>
<dbReference type="CDD" id="cd17546">
    <property type="entry name" value="REC_hyHK_CKI1_RcsC-like"/>
    <property type="match status" value="2"/>
</dbReference>
<reference evidence="27 28" key="1">
    <citation type="submission" date="2019-03" db="EMBL/GenBank/DDBJ databases">
        <title>Ramlibacter sp. 18x22-1, whole genome shotgun sequence.</title>
        <authorList>
            <person name="Zhang X."/>
            <person name="Feng G."/>
            <person name="Zhu H."/>
        </authorList>
    </citation>
    <scope>NUCLEOTIDE SEQUENCE [LARGE SCALE GENOMIC DNA]</scope>
    <source>
        <strain evidence="27 28">18x22-1</strain>
    </source>
</reference>
<dbReference type="CDD" id="cd16922">
    <property type="entry name" value="HATPase_EvgS-ArcB-TorS-like"/>
    <property type="match status" value="1"/>
</dbReference>
<dbReference type="PANTHER" id="PTHR45339:SF1">
    <property type="entry name" value="HYBRID SIGNAL TRANSDUCTION HISTIDINE KINASE J"/>
    <property type="match status" value="1"/>
</dbReference>
<dbReference type="AlphaFoldDB" id="A0A4Z0CBI9"/>
<dbReference type="SUPFAM" id="SSF158472">
    <property type="entry name" value="HAMP domain-like"/>
    <property type="match status" value="1"/>
</dbReference>
<feature type="modified residue" description="4-aspartylphosphate" evidence="21">
    <location>
        <position position="705"/>
    </location>
</feature>
<keyword evidence="10" id="KW-0418">Kinase</keyword>
<dbReference type="PROSITE" id="PS50110">
    <property type="entry name" value="RESPONSE_REGULATORY"/>
    <property type="match status" value="2"/>
</dbReference>
<dbReference type="CDD" id="cd00130">
    <property type="entry name" value="PAS"/>
    <property type="match status" value="1"/>
</dbReference>
<keyword evidence="12 22" id="KW-1133">Transmembrane helix</keyword>
<evidence type="ECO:0000256" key="19">
    <source>
        <dbReference type="ARBA" id="ARBA00070152"/>
    </source>
</evidence>
<evidence type="ECO:0000256" key="18">
    <source>
        <dbReference type="ARBA" id="ARBA00068150"/>
    </source>
</evidence>
<keyword evidence="13" id="KW-0902">Two-component regulatory system</keyword>
<dbReference type="EMBL" id="SMLK01000001">
    <property type="protein sequence ID" value="TFZ07788.1"/>
    <property type="molecule type" value="Genomic_DNA"/>
</dbReference>
<dbReference type="CDD" id="cd00082">
    <property type="entry name" value="HisKA"/>
    <property type="match status" value="1"/>
</dbReference>
<evidence type="ECO:0000259" key="25">
    <source>
        <dbReference type="PROSITE" id="PS50885"/>
    </source>
</evidence>
<feature type="transmembrane region" description="Helical" evidence="22">
    <location>
        <begin position="6"/>
        <end position="26"/>
    </location>
</feature>
<feature type="transmembrane region" description="Helical" evidence="22">
    <location>
        <begin position="185"/>
        <end position="202"/>
    </location>
</feature>
<keyword evidence="6" id="KW-0808">Transferase</keyword>
<feature type="modified residue" description="Phosphohistidine" evidence="20">
    <location>
        <position position="985"/>
    </location>
</feature>
<keyword evidence="5 21" id="KW-0597">Phosphoprotein</keyword>
<dbReference type="Pfam" id="PF01627">
    <property type="entry name" value="Hpt"/>
    <property type="match status" value="1"/>
</dbReference>
<dbReference type="Gene3D" id="1.20.120.160">
    <property type="entry name" value="HPT domain"/>
    <property type="match status" value="1"/>
</dbReference>
<keyword evidence="14" id="KW-0843">Virulence</keyword>
<keyword evidence="8" id="KW-0732">Signal</keyword>
<dbReference type="InterPro" id="IPR004358">
    <property type="entry name" value="Sig_transdc_His_kin-like_C"/>
</dbReference>